<name>A0AA88RZ37_TACVA</name>
<organism evidence="1 2">
    <name type="scientific">Tachysurus vachellii</name>
    <name type="common">Darkbarbel catfish</name>
    <name type="synonym">Pelteobagrus vachellii</name>
    <dbReference type="NCBI Taxonomy" id="175792"/>
    <lineage>
        <taxon>Eukaryota</taxon>
        <taxon>Metazoa</taxon>
        <taxon>Chordata</taxon>
        <taxon>Craniata</taxon>
        <taxon>Vertebrata</taxon>
        <taxon>Euteleostomi</taxon>
        <taxon>Actinopterygii</taxon>
        <taxon>Neopterygii</taxon>
        <taxon>Teleostei</taxon>
        <taxon>Ostariophysi</taxon>
        <taxon>Siluriformes</taxon>
        <taxon>Bagridae</taxon>
        <taxon>Tachysurus</taxon>
    </lineage>
</organism>
<dbReference type="SUPFAM" id="SSF53187">
    <property type="entry name" value="Zn-dependent exopeptidases"/>
    <property type="match status" value="1"/>
</dbReference>
<gene>
    <name evidence="1" type="ORF">Q7C36_018731</name>
</gene>
<dbReference type="AlphaFoldDB" id="A0AA88RZ37"/>
<accession>A0AA88RZ37</accession>
<sequence length="94" mass="10355">MNSVLLNNIFASIEGKIEPDQYIIMGAQRDSWGPGAVKSGVGPQFCWNSHALLVPWCRMDFLPDAVCFLSAGMLESLGMWAPLSGWRVTCPCYT</sequence>
<evidence type="ECO:0000313" key="1">
    <source>
        <dbReference type="EMBL" id="KAK2824804.1"/>
    </source>
</evidence>
<dbReference type="Gene3D" id="3.40.630.10">
    <property type="entry name" value="Zn peptidases"/>
    <property type="match status" value="1"/>
</dbReference>
<dbReference type="Proteomes" id="UP001187315">
    <property type="component" value="Unassembled WGS sequence"/>
</dbReference>
<comment type="caution">
    <text evidence="1">The sequence shown here is derived from an EMBL/GenBank/DDBJ whole genome shotgun (WGS) entry which is preliminary data.</text>
</comment>
<dbReference type="EMBL" id="JAVHJS010000020">
    <property type="protein sequence ID" value="KAK2824804.1"/>
    <property type="molecule type" value="Genomic_DNA"/>
</dbReference>
<keyword evidence="2" id="KW-1185">Reference proteome</keyword>
<reference evidence="1" key="1">
    <citation type="submission" date="2023-08" db="EMBL/GenBank/DDBJ databases">
        <title>Pelteobagrus vachellii genome.</title>
        <authorList>
            <person name="Liu H."/>
        </authorList>
    </citation>
    <scope>NUCLEOTIDE SEQUENCE</scope>
    <source>
        <strain evidence="1">PRFRI_2022a</strain>
        <tissue evidence="1">Muscle</tissue>
    </source>
</reference>
<protein>
    <submittedName>
        <fullName evidence="1">Uncharacterized protein</fullName>
    </submittedName>
</protein>
<evidence type="ECO:0000313" key="2">
    <source>
        <dbReference type="Proteomes" id="UP001187315"/>
    </source>
</evidence>
<proteinExistence type="predicted"/>